<dbReference type="InterPro" id="IPR011050">
    <property type="entry name" value="Pectin_lyase_fold/virulence"/>
</dbReference>
<dbReference type="SUPFAM" id="SSF51126">
    <property type="entry name" value="Pectin lyase-like"/>
    <property type="match status" value="1"/>
</dbReference>
<dbReference type="InterPro" id="IPR026444">
    <property type="entry name" value="Secre_tail"/>
</dbReference>
<dbReference type="NCBIfam" id="TIGR04183">
    <property type="entry name" value="Por_Secre_tail"/>
    <property type="match status" value="1"/>
</dbReference>
<name>A0ABU9HT73_9FLAO</name>
<keyword evidence="5" id="KW-1185">Reference proteome</keyword>
<dbReference type="RefSeq" id="WP_341695672.1">
    <property type="nucleotide sequence ID" value="NZ_JBBYHR010000002.1"/>
</dbReference>
<feature type="domain" description="Secretion system C-terminal sorting" evidence="3">
    <location>
        <begin position="511"/>
        <end position="582"/>
    </location>
</feature>
<protein>
    <submittedName>
        <fullName evidence="4">T9SS type A sorting domain-containing protein</fullName>
    </submittedName>
</protein>
<sequence length="587" mass="62523">MKKQYYFLLFAMAGWFTAAGQNTIYVNKDAEGANNGSSWANAYTSLQAAINASAANDKIWVSAGTYFPTQLRIAGNARSASFIINKNIKIYGGFNGTETQLSERNTNTNVTILSGDFSENDIDTNGNGINDFNDGENAYNVVFTQNLGTSAILDGFRITGANADGSATYMIGTSLIQTNTGGAIYNLNSSLTMSNLKLYNNSSDFGAGVYNTGGAPKLNSSELTYNFASYGAGAYNTLATVFTINDCDFFFNRFSGGTVGSVNNSVVKANNCFFAQNSGLYGGAFYNKTASIILFNVKISENIVNNSGGGIYNVDNGVATLFNVLINNNYANNGAGIYNHTNAYSKLTNVTITGNEAVDTGGGIYNNISPDGLNTRIYNSIIWDNTASQSASIYYTFYAQEDVHIRNSIIAGSGGSAAWNDSYGHNQGNNFAQDPLFVNASGGNYMLQDTSVGKDSAYNQLLSLPNGANAWTPTDSDPDGYSRLQGAGVDMGAFEAGGVNGVAESQKMNLVYNNPVQKGSILRIIAPQAGNFNVSVFDTQGKLVNKNTFNGESDLNISTNEMAAGIYFCRVSSKDDGTIETIKVIIN</sequence>
<comment type="caution">
    <text evidence="4">The sequence shown here is derived from an EMBL/GenBank/DDBJ whole genome shotgun (WGS) entry which is preliminary data.</text>
</comment>
<feature type="signal peptide" evidence="2">
    <location>
        <begin position="1"/>
        <end position="18"/>
    </location>
</feature>
<organism evidence="4 5">
    <name type="scientific">Flavobacterium arundinis</name>
    <dbReference type="NCBI Taxonomy" id="3139143"/>
    <lineage>
        <taxon>Bacteria</taxon>
        <taxon>Pseudomonadati</taxon>
        <taxon>Bacteroidota</taxon>
        <taxon>Flavobacteriia</taxon>
        <taxon>Flavobacteriales</taxon>
        <taxon>Flavobacteriaceae</taxon>
        <taxon>Flavobacterium</taxon>
    </lineage>
</organism>
<accession>A0ABU9HT73</accession>
<gene>
    <name evidence="4" type="ORF">AAEO56_03685</name>
</gene>
<reference evidence="4 5" key="1">
    <citation type="submission" date="2024-04" db="EMBL/GenBank/DDBJ databases">
        <title>Flavobacterium sp. DGU11 16S ribosomal RNA gene Genome sequencing and assembly.</title>
        <authorList>
            <person name="Park S."/>
        </authorList>
    </citation>
    <scope>NUCLEOTIDE SEQUENCE [LARGE SCALE GENOMIC DNA]</scope>
    <source>
        <strain evidence="4 5">DGU11</strain>
    </source>
</reference>
<feature type="chain" id="PRO_5047142556" evidence="2">
    <location>
        <begin position="19"/>
        <end position="587"/>
    </location>
</feature>
<evidence type="ECO:0000313" key="5">
    <source>
        <dbReference type="Proteomes" id="UP001464555"/>
    </source>
</evidence>
<proteinExistence type="predicted"/>
<evidence type="ECO:0000256" key="2">
    <source>
        <dbReference type="SAM" id="SignalP"/>
    </source>
</evidence>
<evidence type="ECO:0000313" key="4">
    <source>
        <dbReference type="EMBL" id="MEL1243351.1"/>
    </source>
</evidence>
<keyword evidence="1 2" id="KW-0732">Signal</keyword>
<dbReference type="Gene3D" id="2.160.20.10">
    <property type="entry name" value="Single-stranded right-handed beta-helix, Pectin lyase-like"/>
    <property type="match status" value="1"/>
</dbReference>
<dbReference type="Pfam" id="PF18962">
    <property type="entry name" value="Por_Secre_tail"/>
    <property type="match status" value="1"/>
</dbReference>
<dbReference type="Proteomes" id="UP001464555">
    <property type="component" value="Unassembled WGS sequence"/>
</dbReference>
<evidence type="ECO:0000256" key="1">
    <source>
        <dbReference type="ARBA" id="ARBA00022729"/>
    </source>
</evidence>
<evidence type="ECO:0000259" key="3">
    <source>
        <dbReference type="Pfam" id="PF18962"/>
    </source>
</evidence>
<dbReference type="EMBL" id="JBBYHR010000002">
    <property type="protein sequence ID" value="MEL1243351.1"/>
    <property type="molecule type" value="Genomic_DNA"/>
</dbReference>
<dbReference type="InterPro" id="IPR012334">
    <property type="entry name" value="Pectin_lyas_fold"/>
</dbReference>